<dbReference type="InterPro" id="IPR018060">
    <property type="entry name" value="HTH_AraC"/>
</dbReference>
<evidence type="ECO:0000259" key="3">
    <source>
        <dbReference type="PROSITE" id="PS01124"/>
    </source>
</evidence>
<comment type="caution">
    <text evidence="4">The sequence shown here is derived from an EMBL/GenBank/DDBJ whole genome shotgun (WGS) entry which is preliminary data.</text>
</comment>
<feature type="domain" description="HTH araC/xylS-type" evidence="3">
    <location>
        <begin position="220"/>
        <end position="318"/>
    </location>
</feature>
<dbReference type="RefSeq" id="WP_234615098.1">
    <property type="nucleotide sequence ID" value="NZ_CP098806.1"/>
</dbReference>
<sequence length="323" mass="36851">MITISILTLKNAVLSSIIDAGYVFAKVNEFLAEKGDPPLFKIQLVGQTKEMQQHSGQFTVRADVLLHEVEKTDLIIIPSMMGNLLIATHLNKDYGIWLAEQYRRGAEVASMCTGSFLLAFSGILKGKECTTHWQSANEFKYYYPSVKLVDELMITDQNGIYSSAGSNAYWNLLLHLVERFANRAIAIRTAKYFLIDLDKPSQSPFTIFNGLKDHKDILVLKVQDYLEKNYAAKLTVESTAEAFSVTRRTLERRFKKSTRNTVTEYHQRVKVEAAKQQLEIGKKTIFDIMTDVGYIDNQAFREVFKRIAGMTPIDYRNKFNSEV</sequence>
<dbReference type="EMBL" id="JAJTTA010000003">
    <property type="protein sequence ID" value="MCF0042233.1"/>
    <property type="molecule type" value="Genomic_DNA"/>
</dbReference>
<dbReference type="InterPro" id="IPR029062">
    <property type="entry name" value="Class_I_gatase-like"/>
</dbReference>
<dbReference type="Proteomes" id="UP001139700">
    <property type="component" value="Unassembled WGS sequence"/>
</dbReference>
<dbReference type="InterPro" id="IPR052158">
    <property type="entry name" value="INH-QAR"/>
</dbReference>
<dbReference type="GO" id="GO:0043565">
    <property type="term" value="F:sequence-specific DNA binding"/>
    <property type="evidence" value="ECO:0007669"/>
    <property type="project" value="InterPro"/>
</dbReference>
<dbReference type="PANTHER" id="PTHR43130:SF3">
    <property type="entry name" value="HTH-TYPE TRANSCRIPTIONAL REGULATOR RV1931C"/>
    <property type="match status" value="1"/>
</dbReference>
<dbReference type="PANTHER" id="PTHR43130">
    <property type="entry name" value="ARAC-FAMILY TRANSCRIPTIONAL REGULATOR"/>
    <property type="match status" value="1"/>
</dbReference>
<dbReference type="Gene3D" id="3.40.50.880">
    <property type="match status" value="1"/>
</dbReference>
<organism evidence="4 5">
    <name type="scientific">Dyadobacter fanqingshengii</name>
    <dbReference type="NCBI Taxonomy" id="2906443"/>
    <lineage>
        <taxon>Bacteria</taxon>
        <taxon>Pseudomonadati</taxon>
        <taxon>Bacteroidota</taxon>
        <taxon>Cytophagia</taxon>
        <taxon>Cytophagales</taxon>
        <taxon>Spirosomataceae</taxon>
        <taxon>Dyadobacter</taxon>
    </lineage>
</organism>
<proteinExistence type="predicted"/>
<dbReference type="Pfam" id="PF12833">
    <property type="entry name" value="HTH_18"/>
    <property type="match status" value="1"/>
</dbReference>
<dbReference type="InterPro" id="IPR002818">
    <property type="entry name" value="DJ-1/PfpI"/>
</dbReference>
<dbReference type="PROSITE" id="PS01124">
    <property type="entry name" value="HTH_ARAC_FAMILY_2"/>
    <property type="match status" value="1"/>
</dbReference>
<dbReference type="SUPFAM" id="SSF52317">
    <property type="entry name" value="Class I glutamine amidotransferase-like"/>
    <property type="match status" value="1"/>
</dbReference>
<dbReference type="AlphaFoldDB" id="A0A9X1PEJ5"/>
<keyword evidence="5" id="KW-1185">Reference proteome</keyword>
<dbReference type="SUPFAM" id="SSF46689">
    <property type="entry name" value="Homeodomain-like"/>
    <property type="match status" value="2"/>
</dbReference>
<evidence type="ECO:0000313" key="4">
    <source>
        <dbReference type="EMBL" id="MCF0042233.1"/>
    </source>
</evidence>
<keyword evidence="1" id="KW-0805">Transcription regulation</keyword>
<gene>
    <name evidence="4" type="ORF">LXM24_19155</name>
</gene>
<protein>
    <submittedName>
        <fullName evidence="4">Helix-turn-helix domain-containing protein</fullName>
    </submittedName>
</protein>
<dbReference type="GO" id="GO:0003700">
    <property type="term" value="F:DNA-binding transcription factor activity"/>
    <property type="evidence" value="ECO:0007669"/>
    <property type="project" value="InterPro"/>
</dbReference>
<dbReference type="Pfam" id="PF01965">
    <property type="entry name" value="DJ-1_PfpI"/>
    <property type="match status" value="1"/>
</dbReference>
<accession>A0A9X1PEJ5</accession>
<dbReference type="CDD" id="cd03138">
    <property type="entry name" value="GATase1_AraC_2"/>
    <property type="match status" value="1"/>
</dbReference>
<keyword evidence="2" id="KW-0804">Transcription</keyword>
<evidence type="ECO:0000256" key="1">
    <source>
        <dbReference type="ARBA" id="ARBA00023015"/>
    </source>
</evidence>
<dbReference type="Gene3D" id="1.10.10.60">
    <property type="entry name" value="Homeodomain-like"/>
    <property type="match status" value="2"/>
</dbReference>
<dbReference type="InterPro" id="IPR009057">
    <property type="entry name" value="Homeodomain-like_sf"/>
</dbReference>
<name>A0A9X1PEJ5_9BACT</name>
<evidence type="ECO:0000313" key="5">
    <source>
        <dbReference type="Proteomes" id="UP001139700"/>
    </source>
</evidence>
<evidence type="ECO:0000256" key="2">
    <source>
        <dbReference type="ARBA" id="ARBA00023163"/>
    </source>
</evidence>
<dbReference type="SMART" id="SM00342">
    <property type="entry name" value="HTH_ARAC"/>
    <property type="match status" value="1"/>
</dbReference>
<reference evidence="4" key="1">
    <citation type="submission" date="2021-12" db="EMBL/GenBank/DDBJ databases">
        <title>Novel species in genus Dyadobacter.</title>
        <authorList>
            <person name="Ma C."/>
        </authorList>
    </citation>
    <scope>NUCLEOTIDE SEQUENCE</scope>
    <source>
        <strain evidence="4">CY399</strain>
    </source>
</reference>